<protein>
    <recommendedName>
        <fullName evidence="3">Ice-binding protein C-terminal domain-containing protein</fullName>
    </recommendedName>
</protein>
<dbReference type="Proteomes" id="UP000244892">
    <property type="component" value="Chromosome"/>
</dbReference>
<name>A0A2U8FUD5_9BURK</name>
<gene>
    <name evidence="4" type="ORF">DEH84_15540</name>
</gene>
<dbReference type="Pfam" id="PF07589">
    <property type="entry name" value="PEP-CTERM"/>
    <property type="match status" value="1"/>
</dbReference>
<evidence type="ECO:0000256" key="2">
    <source>
        <dbReference type="SAM" id="SignalP"/>
    </source>
</evidence>
<evidence type="ECO:0000259" key="3">
    <source>
        <dbReference type="Pfam" id="PF07589"/>
    </source>
</evidence>
<dbReference type="NCBIfam" id="TIGR02595">
    <property type="entry name" value="PEP_CTERM"/>
    <property type="match status" value="1"/>
</dbReference>
<proteinExistence type="predicted"/>
<feature type="domain" description="Ice-binding protein C-terminal" evidence="3">
    <location>
        <begin position="201"/>
        <end position="223"/>
    </location>
</feature>
<dbReference type="InterPro" id="IPR013424">
    <property type="entry name" value="Ice-binding_C"/>
</dbReference>
<keyword evidence="1" id="KW-1133">Transmembrane helix</keyword>
<keyword evidence="5" id="KW-1185">Reference proteome</keyword>
<reference evidence="4 5" key="1">
    <citation type="submission" date="2018-05" db="EMBL/GenBank/DDBJ databases">
        <title>complete genome sequence of Aquabacterium olei NBRC 110486.</title>
        <authorList>
            <person name="Tang B."/>
            <person name="Chang J."/>
            <person name="Zhang L."/>
            <person name="Yang H."/>
        </authorList>
    </citation>
    <scope>NUCLEOTIDE SEQUENCE [LARGE SCALE GENOMIC DNA]</scope>
    <source>
        <strain evidence="4 5">NBRC 110486</strain>
    </source>
</reference>
<evidence type="ECO:0000313" key="5">
    <source>
        <dbReference type="Proteomes" id="UP000244892"/>
    </source>
</evidence>
<evidence type="ECO:0000313" key="4">
    <source>
        <dbReference type="EMBL" id="AWI54679.1"/>
    </source>
</evidence>
<dbReference type="RefSeq" id="WP_109037670.1">
    <property type="nucleotide sequence ID" value="NZ_CP029210.1"/>
</dbReference>
<dbReference type="OrthoDB" id="7844829at2"/>
<keyword evidence="1" id="KW-0472">Membrane</keyword>
<feature type="signal peptide" evidence="2">
    <location>
        <begin position="1"/>
        <end position="24"/>
    </location>
</feature>
<feature type="chain" id="PRO_5015895235" description="Ice-binding protein C-terminal domain-containing protein" evidence="2">
    <location>
        <begin position="25"/>
        <end position="226"/>
    </location>
</feature>
<keyword evidence="1" id="KW-0812">Transmembrane</keyword>
<dbReference type="AlphaFoldDB" id="A0A2U8FUD5"/>
<dbReference type="EMBL" id="CP029210">
    <property type="protein sequence ID" value="AWI54679.1"/>
    <property type="molecule type" value="Genomic_DNA"/>
</dbReference>
<evidence type="ECO:0000256" key="1">
    <source>
        <dbReference type="SAM" id="Phobius"/>
    </source>
</evidence>
<keyword evidence="2" id="KW-0732">Signal</keyword>
<sequence>MAFIQRAAVATALGFGLGLGAAHATGTPITLKTDGYTSASTHATTSVKYGWDTLSVDAGSFQVTTSAGKSFLAFCAEISQFTSSNWQTYYVGTFGSADQTLLQGLFSSVASFSGSAKVDSGLEYAALQLAVWEIMHETATTASLTKGSGTLYVNDTSASGLSLASLANTYLSAAYNWEGPSLVKVEKLSNGSYQDLVRVTPVPEAGTFGLMALGLAGLALVRRRKA</sequence>
<organism evidence="4 5">
    <name type="scientific">Aquabacterium olei</name>
    <dbReference type="NCBI Taxonomy" id="1296669"/>
    <lineage>
        <taxon>Bacteria</taxon>
        <taxon>Pseudomonadati</taxon>
        <taxon>Pseudomonadota</taxon>
        <taxon>Betaproteobacteria</taxon>
        <taxon>Burkholderiales</taxon>
        <taxon>Aquabacterium</taxon>
    </lineage>
</organism>
<feature type="transmembrane region" description="Helical" evidence="1">
    <location>
        <begin position="205"/>
        <end position="221"/>
    </location>
</feature>
<accession>A0A2U8FUD5</accession>
<dbReference type="KEGG" id="aon:DEH84_15540"/>